<dbReference type="Pfam" id="PF06135">
    <property type="entry name" value="IreB"/>
    <property type="match status" value="1"/>
</dbReference>
<dbReference type="NCBIfam" id="NF003997">
    <property type="entry name" value="PRK05473.1"/>
    <property type="match status" value="1"/>
</dbReference>
<gene>
    <name evidence="1" type="ORF">SDC9_184458</name>
</gene>
<organism evidence="1">
    <name type="scientific">bioreactor metagenome</name>
    <dbReference type="NCBI Taxonomy" id="1076179"/>
    <lineage>
        <taxon>unclassified sequences</taxon>
        <taxon>metagenomes</taxon>
        <taxon>ecological metagenomes</taxon>
    </lineage>
</organism>
<evidence type="ECO:0000313" key="1">
    <source>
        <dbReference type="EMBL" id="MPN36946.1"/>
    </source>
</evidence>
<reference evidence="1" key="1">
    <citation type="submission" date="2019-08" db="EMBL/GenBank/DDBJ databases">
        <authorList>
            <person name="Kucharzyk K."/>
            <person name="Murdoch R.W."/>
            <person name="Higgins S."/>
            <person name="Loffler F."/>
        </authorList>
    </citation>
    <scope>NUCLEOTIDE SEQUENCE</scope>
</reference>
<dbReference type="PANTHER" id="PTHR40067:SF1">
    <property type="entry name" value="UPF0297 PROTEIN YRZL"/>
    <property type="match status" value="1"/>
</dbReference>
<dbReference type="PANTHER" id="PTHR40067">
    <property type="entry name" value="UPF0297 PROTEIN YRZL"/>
    <property type="match status" value="1"/>
</dbReference>
<dbReference type="InterPro" id="IPR009309">
    <property type="entry name" value="IreB"/>
</dbReference>
<dbReference type="AlphaFoldDB" id="A0A645HEI4"/>
<dbReference type="EMBL" id="VSSQ01091373">
    <property type="protein sequence ID" value="MPN36946.1"/>
    <property type="molecule type" value="Genomic_DNA"/>
</dbReference>
<accession>A0A645HEI4</accession>
<dbReference type="HAMAP" id="MF_01507">
    <property type="entry name" value="UPF0297"/>
    <property type="match status" value="1"/>
</dbReference>
<name>A0A645HEI4_9ZZZZ</name>
<sequence>MSGNNNTITFSIKEEKEEQVKKTLTDVYDSLKEKGYNPINQIVGYILSEDPTYITNHNNARSLIRRIDRDELLQILVKSYLDS</sequence>
<comment type="caution">
    <text evidence="1">The sequence shown here is derived from an EMBL/GenBank/DDBJ whole genome shotgun (WGS) entry which is preliminary data.</text>
</comment>
<protein>
    <submittedName>
        <fullName evidence="1">Uncharacterized protein</fullName>
    </submittedName>
</protein>
<dbReference type="PIRSF" id="PIRSF037258">
    <property type="entry name" value="DUF965_bac"/>
    <property type="match status" value="1"/>
</dbReference>
<proteinExistence type="inferred from homology"/>